<dbReference type="EMBL" id="JARKNE010000013">
    <property type="protein sequence ID" value="KAK5770435.1"/>
    <property type="molecule type" value="Genomic_DNA"/>
</dbReference>
<evidence type="ECO:0000313" key="2">
    <source>
        <dbReference type="Proteomes" id="UP001358586"/>
    </source>
</evidence>
<sequence length="82" mass="9474">MPIYSSQDQNRIICAAFALHNYIRLSKVLDPTFRVIDAYPNFIPLEMFSDAECISIQEVERMSTNKMTKVRNDITTSLMVAR</sequence>
<dbReference type="Proteomes" id="UP001358586">
    <property type="component" value="Chromosome 13"/>
</dbReference>
<keyword evidence="2" id="KW-1185">Reference proteome</keyword>
<organism evidence="1 2">
    <name type="scientific">Gossypium arboreum</name>
    <name type="common">Tree cotton</name>
    <name type="synonym">Gossypium nanking</name>
    <dbReference type="NCBI Taxonomy" id="29729"/>
    <lineage>
        <taxon>Eukaryota</taxon>
        <taxon>Viridiplantae</taxon>
        <taxon>Streptophyta</taxon>
        <taxon>Embryophyta</taxon>
        <taxon>Tracheophyta</taxon>
        <taxon>Spermatophyta</taxon>
        <taxon>Magnoliopsida</taxon>
        <taxon>eudicotyledons</taxon>
        <taxon>Gunneridae</taxon>
        <taxon>Pentapetalae</taxon>
        <taxon>rosids</taxon>
        <taxon>malvids</taxon>
        <taxon>Malvales</taxon>
        <taxon>Malvaceae</taxon>
        <taxon>Malvoideae</taxon>
        <taxon>Gossypium</taxon>
    </lineage>
</organism>
<protein>
    <submittedName>
        <fullName evidence="1">Uncharacterized protein</fullName>
    </submittedName>
</protein>
<accession>A0ABR0MCY7</accession>
<proteinExistence type="predicted"/>
<name>A0ABR0MCY7_GOSAR</name>
<reference evidence="1 2" key="1">
    <citation type="submission" date="2023-03" db="EMBL/GenBank/DDBJ databases">
        <title>WGS of Gossypium arboreum.</title>
        <authorList>
            <person name="Yu D."/>
        </authorList>
    </citation>
    <scope>NUCLEOTIDE SEQUENCE [LARGE SCALE GENOMIC DNA]</scope>
    <source>
        <tissue evidence="1">Leaf</tissue>
    </source>
</reference>
<gene>
    <name evidence="1" type="ORF">PVK06_046585</name>
</gene>
<evidence type="ECO:0000313" key="1">
    <source>
        <dbReference type="EMBL" id="KAK5770435.1"/>
    </source>
</evidence>
<comment type="caution">
    <text evidence="1">The sequence shown here is derived from an EMBL/GenBank/DDBJ whole genome shotgun (WGS) entry which is preliminary data.</text>
</comment>